<evidence type="ECO:0000256" key="6">
    <source>
        <dbReference type="ARBA" id="ARBA00022729"/>
    </source>
</evidence>
<evidence type="ECO:0000256" key="3">
    <source>
        <dbReference type="ARBA" id="ARBA00008725"/>
    </source>
</evidence>
<accession>A0A1G9NSX8</accession>
<dbReference type="GO" id="GO:0006817">
    <property type="term" value="P:phosphate ion transport"/>
    <property type="evidence" value="ECO:0007669"/>
    <property type="project" value="UniProtKB-KW"/>
</dbReference>
<sequence length="293" mass="30883">MKKWKMLAGLALLGLGAGAVLSACEKSAKTDSGMGQINVVSREEGSGTRGAFVELFGLKGENSKGDAVDMTTSNAIVTNSTSVTLTTVSGDKSAIGYASLGALNDNVKVLDIDGQKASVETIKDGSYKISRPFNIVTKSEISKPAKDFIAYILSSDGQKIVKDSGYIPLEQQESYQTSVSTGKVVVSGSSSVTPVMEKLKEAYGKVNPDVKVDIQQSDSSTGITDTIDGTSDIGMASRELEKSEKSKGVSSTVIAMDGIALVVNKANKVKNLTSQQVKDIFSGKITDWKDLRD</sequence>
<protein>
    <submittedName>
        <fullName evidence="11">Phosphate ABC transporter substrate-binding protein, PhoT family</fullName>
    </submittedName>
</protein>
<evidence type="ECO:0000256" key="9">
    <source>
        <dbReference type="SAM" id="SignalP"/>
    </source>
</evidence>
<reference evidence="11 12" key="1">
    <citation type="submission" date="2016-10" db="EMBL/GenBank/DDBJ databases">
        <authorList>
            <person name="de Groot N.N."/>
        </authorList>
    </citation>
    <scope>NUCLEOTIDE SEQUENCE [LARGE SCALE GENOMIC DNA]</scope>
    <source>
        <strain evidence="11 12">Sb09</strain>
    </source>
</reference>
<comment type="similarity">
    <text evidence="3">Belongs to the PstS family.</text>
</comment>
<dbReference type="SUPFAM" id="SSF53850">
    <property type="entry name" value="Periplasmic binding protein-like II"/>
    <property type="match status" value="2"/>
</dbReference>
<feature type="domain" description="PBP" evidence="10">
    <location>
        <begin position="35"/>
        <end position="155"/>
    </location>
</feature>
<evidence type="ECO:0000256" key="1">
    <source>
        <dbReference type="ARBA" id="ARBA00002841"/>
    </source>
</evidence>
<evidence type="ECO:0000256" key="2">
    <source>
        <dbReference type="ARBA" id="ARBA00004193"/>
    </source>
</evidence>
<dbReference type="GO" id="GO:0005886">
    <property type="term" value="C:plasma membrane"/>
    <property type="evidence" value="ECO:0007669"/>
    <property type="project" value="UniProtKB-SubCell"/>
</dbReference>
<dbReference type="Gene3D" id="3.40.190.10">
    <property type="entry name" value="Periplasmic binding protein-like II"/>
    <property type="match status" value="2"/>
</dbReference>
<evidence type="ECO:0000256" key="8">
    <source>
        <dbReference type="ARBA" id="ARBA00023288"/>
    </source>
</evidence>
<evidence type="ECO:0000256" key="5">
    <source>
        <dbReference type="ARBA" id="ARBA00022592"/>
    </source>
</evidence>
<dbReference type="OrthoDB" id="9790048at2"/>
<dbReference type="PANTHER" id="PTHR30570:SF1">
    <property type="entry name" value="PHOSPHATE-BINDING PROTEIN PSTS"/>
    <property type="match status" value="1"/>
</dbReference>
<dbReference type="Pfam" id="PF12849">
    <property type="entry name" value="PBP_like_2"/>
    <property type="match status" value="2"/>
</dbReference>
<dbReference type="EMBL" id="FNGX01000007">
    <property type="protein sequence ID" value="SDL89474.1"/>
    <property type="molecule type" value="Genomic_DNA"/>
</dbReference>
<comment type="subunit">
    <text evidence="4">The complex is composed of two ATP-binding proteins (PstB), two transmembrane proteins (PstC and PstA) and a solute-binding protein (PstS).</text>
</comment>
<dbReference type="InterPro" id="IPR024370">
    <property type="entry name" value="PBP_domain"/>
</dbReference>
<evidence type="ECO:0000256" key="4">
    <source>
        <dbReference type="ARBA" id="ARBA00011529"/>
    </source>
</evidence>
<dbReference type="RefSeq" id="WP_033153362.1">
    <property type="nucleotide sequence ID" value="NZ_CP186912.1"/>
</dbReference>
<keyword evidence="8" id="KW-0449">Lipoprotein</keyword>
<dbReference type="AlphaFoldDB" id="A0A1G9NSX8"/>
<dbReference type="Proteomes" id="UP000183162">
    <property type="component" value="Unassembled WGS sequence"/>
</dbReference>
<keyword evidence="7" id="KW-0564">Palmitate</keyword>
<comment type="subcellular location">
    <subcellularLocation>
        <location evidence="2">Cell membrane</location>
        <topology evidence="2">Lipid-anchor</topology>
    </subcellularLocation>
</comment>
<evidence type="ECO:0000313" key="12">
    <source>
        <dbReference type="Proteomes" id="UP000183162"/>
    </source>
</evidence>
<organism evidence="11 12">
    <name type="scientific">Streptococcus equinus</name>
    <name type="common">Streptococcus bovis</name>
    <dbReference type="NCBI Taxonomy" id="1335"/>
    <lineage>
        <taxon>Bacteria</taxon>
        <taxon>Bacillati</taxon>
        <taxon>Bacillota</taxon>
        <taxon>Bacilli</taxon>
        <taxon>Lactobacillales</taxon>
        <taxon>Streptococcaceae</taxon>
        <taxon>Streptococcus</taxon>
    </lineage>
</organism>
<dbReference type="InterPro" id="IPR050811">
    <property type="entry name" value="Phosphate_ABC_transporter"/>
</dbReference>
<evidence type="ECO:0000313" key="11">
    <source>
        <dbReference type="EMBL" id="SDL89474.1"/>
    </source>
</evidence>
<evidence type="ECO:0000256" key="7">
    <source>
        <dbReference type="ARBA" id="ARBA00023139"/>
    </source>
</evidence>
<name>A0A1G9NSX8_STREI</name>
<dbReference type="PROSITE" id="PS51257">
    <property type="entry name" value="PROKAR_LIPOPROTEIN"/>
    <property type="match status" value="1"/>
</dbReference>
<keyword evidence="5" id="KW-0592">Phosphate transport</keyword>
<comment type="function">
    <text evidence="1">Part of the ABC transporter complex PstSACB involved in phosphate import.</text>
</comment>
<dbReference type="PANTHER" id="PTHR30570">
    <property type="entry name" value="PERIPLASMIC PHOSPHATE BINDING COMPONENT OF PHOSPHATE ABC TRANSPORTER"/>
    <property type="match status" value="1"/>
</dbReference>
<keyword evidence="6 9" id="KW-0732">Signal</keyword>
<evidence type="ECO:0000259" key="10">
    <source>
        <dbReference type="Pfam" id="PF12849"/>
    </source>
</evidence>
<feature type="signal peptide" evidence="9">
    <location>
        <begin position="1"/>
        <end position="22"/>
    </location>
</feature>
<keyword evidence="5" id="KW-0813">Transport</keyword>
<feature type="domain" description="PBP" evidence="10">
    <location>
        <begin position="180"/>
        <end position="290"/>
    </location>
</feature>
<gene>
    <name evidence="11" type="ORF">SAMN05216400_1895</name>
</gene>
<proteinExistence type="inferred from homology"/>
<feature type="chain" id="PRO_5038332705" evidence="9">
    <location>
        <begin position="23"/>
        <end position="293"/>
    </location>
</feature>